<evidence type="ECO:0000313" key="2">
    <source>
        <dbReference type="EMBL" id="PYC63441.1"/>
    </source>
</evidence>
<organism evidence="2 3">
    <name type="scientific">Micromonospora arborensis</name>
    <dbReference type="NCBI Taxonomy" id="2116518"/>
    <lineage>
        <taxon>Bacteria</taxon>
        <taxon>Bacillati</taxon>
        <taxon>Actinomycetota</taxon>
        <taxon>Actinomycetes</taxon>
        <taxon>Micromonosporales</taxon>
        <taxon>Micromonosporaceae</taxon>
        <taxon>Micromonospora</taxon>
    </lineage>
</organism>
<gene>
    <name evidence="2" type="ORF">C7C45_31880</name>
</gene>
<feature type="region of interest" description="Disordered" evidence="1">
    <location>
        <begin position="1"/>
        <end position="22"/>
    </location>
</feature>
<reference evidence="2 3" key="1">
    <citation type="submission" date="2018-03" db="EMBL/GenBank/DDBJ databases">
        <title>Bioinformatic expansion and discovery of thiopeptide antibiotics.</title>
        <authorList>
            <person name="Schwalen C.J."/>
            <person name="Hudson G.A."/>
            <person name="Mitchell D.A."/>
        </authorList>
    </citation>
    <scope>NUCLEOTIDE SEQUENCE [LARGE SCALE GENOMIC DNA]</scope>
    <source>
        <strain evidence="2 3">NRRL 8041</strain>
    </source>
</reference>
<proteinExistence type="predicted"/>
<protein>
    <submittedName>
        <fullName evidence="2">Uncharacterized protein</fullName>
    </submittedName>
</protein>
<evidence type="ECO:0000256" key="1">
    <source>
        <dbReference type="SAM" id="MobiDB-lite"/>
    </source>
</evidence>
<dbReference type="Proteomes" id="UP000248333">
    <property type="component" value="Unassembled WGS sequence"/>
</dbReference>
<feature type="compositionally biased region" description="Low complexity" evidence="1">
    <location>
        <begin position="1"/>
        <end position="16"/>
    </location>
</feature>
<accession>A0A318NBR9</accession>
<dbReference type="AlphaFoldDB" id="A0A318NBR9"/>
<evidence type="ECO:0000313" key="3">
    <source>
        <dbReference type="Proteomes" id="UP000248333"/>
    </source>
</evidence>
<comment type="caution">
    <text evidence="2">The sequence shown here is derived from an EMBL/GenBank/DDBJ whole genome shotgun (WGS) entry which is preliminary data.</text>
</comment>
<sequence>MVPPVAASAAAAGPSSTESRENIAIEKAASRVPMPAMIRGWIRVIALPATVAVTTIPSANGKKAMPVRSGE</sequence>
<name>A0A318NBR9_9ACTN</name>
<dbReference type="EMBL" id="PYBV01000062">
    <property type="protein sequence ID" value="PYC63441.1"/>
    <property type="molecule type" value="Genomic_DNA"/>
</dbReference>
<keyword evidence="3" id="KW-1185">Reference proteome</keyword>